<reference evidence="1 2" key="1">
    <citation type="journal article" date="2018" name="New Phytol.">
        <title>Phylogenomics of Endogonaceae and evolution of mycorrhizas within Mucoromycota.</title>
        <authorList>
            <person name="Chang Y."/>
            <person name="Desiro A."/>
            <person name="Na H."/>
            <person name="Sandor L."/>
            <person name="Lipzen A."/>
            <person name="Clum A."/>
            <person name="Barry K."/>
            <person name="Grigoriev I.V."/>
            <person name="Martin F.M."/>
            <person name="Stajich J.E."/>
            <person name="Smith M.E."/>
            <person name="Bonito G."/>
            <person name="Spatafora J.W."/>
        </authorList>
    </citation>
    <scope>NUCLEOTIDE SEQUENCE [LARGE SCALE GENOMIC DNA]</scope>
    <source>
        <strain evidence="1 2">GMNB39</strain>
    </source>
</reference>
<dbReference type="PANTHER" id="PTHR32122">
    <property type="entry name" value="TATA BOX-BINDING PROTEIN ASSOCIATED FACTOR RNA POLYMERASE I SUBUNIT A"/>
    <property type="match status" value="1"/>
</dbReference>
<dbReference type="Proteomes" id="UP000268093">
    <property type="component" value="Unassembled WGS sequence"/>
</dbReference>
<keyword evidence="2" id="KW-1185">Reference proteome</keyword>
<proteinExistence type="predicted"/>
<dbReference type="EMBL" id="RBNI01002410">
    <property type="protein sequence ID" value="RUP49309.1"/>
    <property type="molecule type" value="Genomic_DNA"/>
</dbReference>
<evidence type="ECO:0000313" key="2">
    <source>
        <dbReference type="Proteomes" id="UP000268093"/>
    </source>
</evidence>
<dbReference type="Pfam" id="PF14929">
    <property type="entry name" value="TAF1_subA"/>
    <property type="match status" value="1"/>
</dbReference>
<dbReference type="GO" id="GO:0000120">
    <property type="term" value="C:RNA polymerase I transcription regulator complex"/>
    <property type="evidence" value="ECO:0007669"/>
    <property type="project" value="InterPro"/>
</dbReference>
<sequence>MGPFVAKQAMSSVLSPTVDPSGRVSERTTCYRQLCLTLANALVAYDYHTSATALNLLCECRETEAHHFWSVAIHVLTHVAHDSNNCLRFLKVVHNRIRPSHVRLKKTVPTFAISNHVALFTFYRTSRRKRTSWSRLYGTRYHLNCTKRPTTPLRRAYIAISPYDANAHLHGYMGLLAIRRWQSEMTAGSNTEDESMDDDDDDDDQSTDGSAEISQTTRPIRNLSTAKNHLLRAFELDMSTDLFLRHYIQLLLAEHNHNDARDIMIRFRDANPSNPIAHKLLFEFLHATHPESDDWVISARAYLLLDPCSPRELALKPLLSYYKDAIGTSSDVVFPISVEPGVPKSIEPGQVAELQKIMIELLLDRFVHGDHDPSMVDKLVYMLMKFKSSFPAIFTTLQTGWGHWFMTYTIWSGSVPSIPLRALARLFGSRGVIPQVQLDHMMKRIEAIEANE</sequence>
<name>A0A433DEQ9_9FUNG</name>
<comment type="caution">
    <text evidence="1">The sequence shown here is derived from an EMBL/GenBank/DDBJ whole genome shotgun (WGS) entry which is preliminary data.</text>
</comment>
<gene>
    <name evidence="1" type="ORF">BC936DRAFT_142814</name>
</gene>
<dbReference type="InterPro" id="IPR052669">
    <property type="entry name" value="SL1/TIF-IB_Component"/>
</dbReference>
<dbReference type="InterPro" id="IPR039495">
    <property type="entry name" value="TAF1A"/>
</dbReference>
<evidence type="ECO:0000313" key="1">
    <source>
        <dbReference type="EMBL" id="RUP49309.1"/>
    </source>
</evidence>
<dbReference type="PANTHER" id="PTHR32122:SF1">
    <property type="entry name" value="TATA BOX-BINDING PROTEIN-ASSOCIATED FACTOR RNA POLYMERASE I SUBUNIT A"/>
    <property type="match status" value="1"/>
</dbReference>
<dbReference type="GO" id="GO:0006360">
    <property type="term" value="P:transcription by RNA polymerase I"/>
    <property type="evidence" value="ECO:0007669"/>
    <property type="project" value="InterPro"/>
</dbReference>
<accession>A0A433DEQ9</accession>
<dbReference type="AlphaFoldDB" id="A0A433DEQ9"/>
<protein>
    <submittedName>
        <fullName evidence="1">Uncharacterized protein</fullName>
    </submittedName>
</protein>
<dbReference type="OrthoDB" id="2159786at2759"/>
<organism evidence="1 2">
    <name type="scientific">Jimgerdemannia flammicorona</name>
    <dbReference type="NCBI Taxonomy" id="994334"/>
    <lineage>
        <taxon>Eukaryota</taxon>
        <taxon>Fungi</taxon>
        <taxon>Fungi incertae sedis</taxon>
        <taxon>Mucoromycota</taxon>
        <taxon>Mucoromycotina</taxon>
        <taxon>Endogonomycetes</taxon>
        <taxon>Endogonales</taxon>
        <taxon>Endogonaceae</taxon>
        <taxon>Jimgerdemannia</taxon>
    </lineage>
</organism>